<feature type="region of interest" description="Disordered" evidence="1">
    <location>
        <begin position="91"/>
        <end position="123"/>
    </location>
</feature>
<evidence type="ECO:0000313" key="3">
    <source>
        <dbReference type="Proteomes" id="UP000483820"/>
    </source>
</evidence>
<comment type="caution">
    <text evidence="2">The sequence shown here is derived from an EMBL/GenBank/DDBJ whole genome shotgun (WGS) entry which is preliminary data.</text>
</comment>
<protein>
    <submittedName>
        <fullName evidence="2">Uncharacterized protein</fullName>
    </submittedName>
</protein>
<evidence type="ECO:0000256" key="1">
    <source>
        <dbReference type="SAM" id="MobiDB-lite"/>
    </source>
</evidence>
<dbReference type="KEGG" id="crq:GCK72_005220"/>
<dbReference type="AlphaFoldDB" id="A0A6A5HBV1"/>
<reference evidence="2 3" key="1">
    <citation type="submission" date="2019-12" db="EMBL/GenBank/DDBJ databases">
        <title>Chromosome-level assembly of the Caenorhabditis remanei genome.</title>
        <authorList>
            <person name="Teterina A.A."/>
            <person name="Willis J.H."/>
            <person name="Phillips P.C."/>
        </authorList>
    </citation>
    <scope>NUCLEOTIDE SEQUENCE [LARGE SCALE GENOMIC DNA]</scope>
    <source>
        <strain evidence="2 3">PX506</strain>
        <tissue evidence="2">Whole organism</tissue>
    </source>
</reference>
<dbReference type="GeneID" id="9821825"/>
<gene>
    <name evidence="2" type="ORF">GCK72_005220</name>
</gene>
<organism evidence="2 3">
    <name type="scientific">Caenorhabditis remanei</name>
    <name type="common">Caenorhabditis vulgaris</name>
    <dbReference type="NCBI Taxonomy" id="31234"/>
    <lineage>
        <taxon>Eukaryota</taxon>
        <taxon>Metazoa</taxon>
        <taxon>Ecdysozoa</taxon>
        <taxon>Nematoda</taxon>
        <taxon>Chromadorea</taxon>
        <taxon>Rhabditida</taxon>
        <taxon>Rhabditina</taxon>
        <taxon>Rhabditomorpha</taxon>
        <taxon>Rhabditoidea</taxon>
        <taxon>Rhabditidae</taxon>
        <taxon>Peloderinae</taxon>
        <taxon>Caenorhabditis</taxon>
    </lineage>
</organism>
<dbReference type="EMBL" id="WUAV01000002">
    <property type="protein sequence ID" value="KAF1765268.1"/>
    <property type="molecule type" value="Genomic_DNA"/>
</dbReference>
<feature type="compositionally biased region" description="Low complexity" evidence="1">
    <location>
        <begin position="91"/>
        <end position="112"/>
    </location>
</feature>
<sequence>MSVRNGNQSTFSSPSDIIEAFNHFLTNVPTNRSFDMSYKVYIRDLADSTDRSTLSACSSMTNLQSSTPITITSRGTIPTVSTSSTLNLSSQFSTLSPSTNMTSTTSSGSSLSEIDCADDTPRKQRSLVDLSELNKQYGNGYQPPPPSQETPPTVYENLAILEASKAPSFIAGSCSPMCSISSTDSNLGKLLRSSDDDSDDGVDVLIKVKDCFD</sequence>
<dbReference type="CTD" id="9821825"/>
<evidence type="ECO:0000313" key="2">
    <source>
        <dbReference type="EMBL" id="KAF1765268.1"/>
    </source>
</evidence>
<dbReference type="RefSeq" id="XP_003116790.2">
    <property type="nucleotide sequence ID" value="XM_003116742.2"/>
</dbReference>
<proteinExistence type="predicted"/>
<accession>A0A6A5HBV1</accession>
<dbReference type="Proteomes" id="UP000483820">
    <property type="component" value="Chromosome II"/>
</dbReference>
<name>A0A6A5HBV1_CAERE</name>